<dbReference type="EMBL" id="JBDZYD010000009">
    <property type="protein sequence ID" value="MEQ0562332.1"/>
    <property type="molecule type" value="Genomic_DNA"/>
</dbReference>
<keyword evidence="7 13" id="KW-0378">Hydrolase</keyword>
<evidence type="ECO:0000259" key="12">
    <source>
        <dbReference type="SMART" id="SM00458"/>
    </source>
</evidence>
<dbReference type="PROSITE" id="PS50231">
    <property type="entry name" value="RICIN_B_LECTIN"/>
    <property type="match status" value="1"/>
</dbReference>
<dbReference type="CDD" id="cd23418">
    <property type="entry name" value="beta-trefoil_Ricin_XLN-like"/>
    <property type="match status" value="1"/>
</dbReference>
<dbReference type="SUPFAM" id="SSF75005">
    <property type="entry name" value="Arabinanase/levansucrase/invertase"/>
    <property type="match status" value="1"/>
</dbReference>
<feature type="chain" id="PRO_5045294978" description="non-reducing end alpha-L-arabinofuranosidase" evidence="11">
    <location>
        <begin position="37"/>
        <end position="479"/>
    </location>
</feature>
<evidence type="ECO:0000256" key="5">
    <source>
        <dbReference type="ARBA" id="ARBA00022651"/>
    </source>
</evidence>
<gene>
    <name evidence="13" type="ORF">ABJI51_24880</name>
</gene>
<dbReference type="PANTHER" id="PTHR40631:SF1">
    <property type="entry name" value="ALPHA-L-ARABINOFURANOSIDASE AXHA-2-RELATED"/>
    <property type="match status" value="1"/>
</dbReference>
<keyword evidence="4" id="KW-0964">Secreted</keyword>
<keyword evidence="10" id="KW-0624">Polysaccharide degradation</keyword>
<dbReference type="Gene3D" id="2.80.10.50">
    <property type="match status" value="1"/>
</dbReference>
<dbReference type="Pfam" id="PF03664">
    <property type="entry name" value="Glyco_hydro_62"/>
    <property type="match status" value="1"/>
</dbReference>
<dbReference type="InterPro" id="IPR005193">
    <property type="entry name" value="GH62_arabinosidase"/>
</dbReference>
<evidence type="ECO:0000256" key="1">
    <source>
        <dbReference type="ARBA" id="ARBA00001462"/>
    </source>
</evidence>
<evidence type="ECO:0000256" key="3">
    <source>
        <dbReference type="ARBA" id="ARBA00012670"/>
    </source>
</evidence>
<proteinExistence type="predicted"/>
<dbReference type="Pfam" id="PF00652">
    <property type="entry name" value="Ricin_B_lectin"/>
    <property type="match status" value="1"/>
</dbReference>
<evidence type="ECO:0000256" key="10">
    <source>
        <dbReference type="ARBA" id="ARBA00023326"/>
    </source>
</evidence>
<dbReference type="PANTHER" id="PTHR40631">
    <property type="entry name" value="ALPHA-L-ARABINOFURANOSIDASE AXHA-2-RELATED"/>
    <property type="match status" value="1"/>
</dbReference>
<protein>
    <recommendedName>
        <fullName evidence="3">non-reducing end alpha-L-arabinofuranosidase</fullName>
        <ecNumber evidence="3">3.2.1.55</ecNumber>
    </recommendedName>
</protein>
<dbReference type="SUPFAM" id="SSF50370">
    <property type="entry name" value="Ricin B-like lectins"/>
    <property type="match status" value="1"/>
</dbReference>
<dbReference type="EC" id="3.2.1.55" evidence="3"/>
<dbReference type="RefSeq" id="WP_348953813.1">
    <property type="nucleotide sequence ID" value="NZ_JBDZYD010000009.1"/>
</dbReference>
<evidence type="ECO:0000256" key="4">
    <source>
        <dbReference type="ARBA" id="ARBA00022525"/>
    </source>
</evidence>
<comment type="catalytic activity">
    <reaction evidence="1">
        <text>Hydrolysis of terminal non-reducing alpha-L-arabinofuranoside residues in alpha-L-arabinosides.</text>
        <dbReference type="EC" id="3.2.1.55"/>
    </reaction>
</comment>
<feature type="signal peptide" evidence="11">
    <location>
        <begin position="1"/>
        <end position="36"/>
    </location>
</feature>
<accession>A0ABV0LJ58</accession>
<feature type="domain" description="Ricin B lectin" evidence="12">
    <location>
        <begin position="39"/>
        <end position="163"/>
    </location>
</feature>
<dbReference type="GO" id="GO:0016787">
    <property type="term" value="F:hydrolase activity"/>
    <property type="evidence" value="ECO:0007669"/>
    <property type="project" value="UniProtKB-KW"/>
</dbReference>
<reference evidence="13 14" key="1">
    <citation type="submission" date="2024-05" db="EMBL/GenBank/DDBJ databases">
        <authorList>
            <person name="Zhao H."/>
            <person name="Xu Y."/>
            <person name="Lin S."/>
            <person name="Spain J.C."/>
            <person name="Zhou N.-Y."/>
        </authorList>
    </citation>
    <scope>NUCLEOTIDE SEQUENCE [LARGE SCALE GENOMIC DNA]</scope>
    <source>
        <strain evidence="13 14">NEAU-NG30</strain>
    </source>
</reference>
<keyword evidence="9" id="KW-0326">Glycosidase</keyword>
<dbReference type="CDD" id="cd08987">
    <property type="entry name" value="GH62"/>
    <property type="match status" value="1"/>
</dbReference>
<evidence type="ECO:0000256" key="7">
    <source>
        <dbReference type="ARBA" id="ARBA00022801"/>
    </source>
</evidence>
<evidence type="ECO:0000256" key="2">
    <source>
        <dbReference type="ARBA" id="ARBA00004613"/>
    </source>
</evidence>
<comment type="caution">
    <text evidence="13">The sequence shown here is derived from an EMBL/GenBank/DDBJ whole genome shotgun (WGS) entry which is preliminary data.</text>
</comment>
<dbReference type="Proteomes" id="UP001440984">
    <property type="component" value="Unassembled WGS sequence"/>
</dbReference>
<name>A0ABV0LJ58_9PSEU</name>
<dbReference type="InterPro" id="IPR000772">
    <property type="entry name" value="Ricin_B_lectin"/>
</dbReference>
<evidence type="ECO:0000313" key="14">
    <source>
        <dbReference type="Proteomes" id="UP001440984"/>
    </source>
</evidence>
<keyword evidence="14" id="KW-1185">Reference proteome</keyword>
<evidence type="ECO:0000256" key="6">
    <source>
        <dbReference type="ARBA" id="ARBA00022729"/>
    </source>
</evidence>
<keyword evidence="8" id="KW-0119">Carbohydrate metabolism</keyword>
<evidence type="ECO:0000256" key="8">
    <source>
        <dbReference type="ARBA" id="ARBA00023277"/>
    </source>
</evidence>
<sequence>MNRKRIGRSGRSLIALLTAAATVAAGVLLGANDALADSTGALRGVGSGRCLDAPNQADGTALQIYDCSGGASQQWTATSAGLLTVYGNKCLDVPGSATTAGTRVQIWTCHGGANQQWRVNADGTVVGVQSGLCLDVTGAATANGTAVEIWTCNGGSNQKWTGLSGTPPTTTTTTGGNTGCSLPSTYRWSSSGVLANPKNGWVSLKDFTNVVYNGKHLVYASNVSGSSYGSMAFTPFTNWSDMASAGQTGMSQSAVAPTLFYFAPKNIWVLAYQWGAWPFIYRTSSDPTNPNGWSSPQPLFTGSISGSGTGPIDQTLIADSQNMYLFFAGDNGKIYRASMPIGNFPGNFGSNYTTIMSDTQANLFEAVQVYKVQGQNQYLMIVEAMGAGGRYFRSFTSSSLSGSWTPNAASESNPFAGKANSGASWTNDISHGDLVRTNPDQTMTVDPCNLQLLYQGKSPSAGGPYDQLPWRPGLLTLQR</sequence>
<evidence type="ECO:0000256" key="9">
    <source>
        <dbReference type="ARBA" id="ARBA00023295"/>
    </source>
</evidence>
<evidence type="ECO:0000313" key="13">
    <source>
        <dbReference type="EMBL" id="MEQ0562332.1"/>
    </source>
</evidence>
<comment type="subcellular location">
    <subcellularLocation>
        <location evidence="2">Secreted</location>
    </subcellularLocation>
</comment>
<keyword evidence="6 11" id="KW-0732">Signal</keyword>
<evidence type="ECO:0000256" key="11">
    <source>
        <dbReference type="SAM" id="SignalP"/>
    </source>
</evidence>
<organism evidence="13 14">
    <name type="scientific">Amycolatopsis melonis</name>
    <dbReference type="NCBI Taxonomy" id="3156488"/>
    <lineage>
        <taxon>Bacteria</taxon>
        <taxon>Bacillati</taxon>
        <taxon>Actinomycetota</taxon>
        <taxon>Actinomycetes</taxon>
        <taxon>Pseudonocardiales</taxon>
        <taxon>Pseudonocardiaceae</taxon>
        <taxon>Amycolatopsis</taxon>
    </lineage>
</organism>
<keyword evidence="5" id="KW-0858">Xylan degradation</keyword>
<dbReference type="InterPro" id="IPR023296">
    <property type="entry name" value="Glyco_hydro_beta-prop_sf"/>
</dbReference>
<dbReference type="Gene3D" id="2.115.10.20">
    <property type="entry name" value="Glycosyl hydrolase domain, family 43"/>
    <property type="match status" value="1"/>
</dbReference>
<dbReference type="SMART" id="SM00458">
    <property type="entry name" value="RICIN"/>
    <property type="match status" value="1"/>
</dbReference>
<dbReference type="InterPro" id="IPR035992">
    <property type="entry name" value="Ricin_B-like_lectins"/>
</dbReference>